<dbReference type="Proteomes" id="UP000242502">
    <property type="component" value="Unassembled WGS sequence"/>
</dbReference>
<gene>
    <name evidence="9" type="primary">ftsQ</name>
    <name evidence="11" type="ORF">AB835_01270</name>
</gene>
<comment type="caution">
    <text evidence="11">The sequence shown here is derived from an EMBL/GenBank/DDBJ whole genome shotgun (WGS) entry which is preliminary data.</text>
</comment>
<feature type="domain" description="POTRA" evidence="10">
    <location>
        <begin position="63"/>
        <end position="132"/>
    </location>
</feature>
<dbReference type="GO" id="GO:0005886">
    <property type="term" value="C:plasma membrane"/>
    <property type="evidence" value="ECO:0007669"/>
    <property type="project" value="UniProtKB-SubCell"/>
</dbReference>
<dbReference type="Pfam" id="PF03799">
    <property type="entry name" value="FtsQ_DivIB_C"/>
    <property type="match status" value="1"/>
</dbReference>
<dbReference type="STRING" id="62101.AB835_01270"/>
<keyword evidence="7 9" id="KW-0472">Membrane</keyword>
<comment type="similarity">
    <text evidence="9">Belongs to the FtsQ/DivIB family. FtsQ subfamily.</text>
</comment>
<dbReference type="PROSITE" id="PS51779">
    <property type="entry name" value="POTRA"/>
    <property type="match status" value="1"/>
</dbReference>
<dbReference type="InterPro" id="IPR045335">
    <property type="entry name" value="FtsQ_C_sf"/>
</dbReference>
<keyword evidence="8 9" id="KW-0131">Cell cycle</keyword>
<dbReference type="InterPro" id="IPR026579">
    <property type="entry name" value="FtsQ"/>
</dbReference>
<keyword evidence="2 9" id="KW-1003">Cell membrane</keyword>
<dbReference type="Gene3D" id="3.10.20.310">
    <property type="entry name" value="membrane protein fhac"/>
    <property type="match status" value="1"/>
</dbReference>
<comment type="subunit">
    <text evidence="9">Part of a complex composed of FtsB, FtsL and FtsQ.</text>
</comment>
<dbReference type="GO" id="GO:0043093">
    <property type="term" value="P:FtsZ-dependent cytokinesis"/>
    <property type="evidence" value="ECO:0007669"/>
    <property type="project" value="UniProtKB-UniRule"/>
</dbReference>
<protein>
    <recommendedName>
        <fullName evidence="9">Cell division protein FtsQ</fullName>
    </recommendedName>
</protein>
<dbReference type="PANTHER" id="PTHR35851">
    <property type="entry name" value="CELL DIVISION PROTEIN FTSQ"/>
    <property type="match status" value="1"/>
</dbReference>
<evidence type="ECO:0000256" key="8">
    <source>
        <dbReference type="ARBA" id="ARBA00023306"/>
    </source>
</evidence>
<name>A0A1D2QTQ4_9GAMM</name>
<evidence type="ECO:0000313" key="11">
    <source>
        <dbReference type="EMBL" id="ODS24923.1"/>
    </source>
</evidence>
<evidence type="ECO:0000256" key="5">
    <source>
        <dbReference type="ARBA" id="ARBA00022692"/>
    </source>
</evidence>
<dbReference type="Gene3D" id="3.40.50.11690">
    <property type="entry name" value="Cell division protein FtsQ/DivIB"/>
    <property type="match status" value="1"/>
</dbReference>
<comment type="subcellular location">
    <subcellularLocation>
        <location evidence="9">Cell inner membrane</location>
        <topology evidence="9">Single-pass type II membrane protein</topology>
    </subcellularLocation>
    <subcellularLocation>
        <location evidence="1">Membrane</location>
    </subcellularLocation>
    <text evidence="9">Localizes to the division septum.</text>
</comment>
<dbReference type="HAMAP" id="MF_00911">
    <property type="entry name" value="FtsQ_subfam"/>
    <property type="match status" value="1"/>
</dbReference>
<keyword evidence="5 9" id="KW-0812">Transmembrane</keyword>
<dbReference type="InterPro" id="IPR005548">
    <property type="entry name" value="Cell_div_FtsQ/DivIB_C"/>
</dbReference>
<dbReference type="Pfam" id="PF08478">
    <property type="entry name" value="POTRA_1"/>
    <property type="match status" value="1"/>
</dbReference>
<comment type="function">
    <text evidence="9">Essential cell division protein. May link together the upstream cell division proteins, which are predominantly cytoplasmic, with the downstream cell division proteins, which are predominantly periplasmic. May control correct divisome assembly.</text>
</comment>
<evidence type="ECO:0000256" key="9">
    <source>
        <dbReference type="HAMAP-Rule" id="MF_00911"/>
    </source>
</evidence>
<keyword evidence="3 9" id="KW-0997">Cell inner membrane</keyword>
<sequence>MRHKVMAKVNKRVAPMQKTKRDYSKLKTILRYVKLAMKTSILTALLGGIGFYSWQGIQIFLKLPITEIVINSKLHYVDRGKLSLHVKEMIGDSFISKNISHIQAEIQSMAWVDTVNLVRKWPDQLQMTIGEHTPIARWSNIGFVNTRGELILTDNLEKLAILPELNGKKNDVADIMHEYSVLAKILQPYQLKISYLEKNKRGAWRVALDNNWKVTLGRDEVLKKINRLTQLLDQQWLTIASSVDTIDMRYPNGVSVKWSTDNLEKNIEGQVGKNKVSSTDHSKKIELSHAKDMTHTRG</sequence>
<evidence type="ECO:0000259" key="10">
    <source>
        <dbReference type="PROSITE" id="PS51779"/>
    </source>
</evidence>
<evidence type="ECO:0000256" key="6">
    <source>
        <dbReference type="ARBA" id="ARBA00022989"/>
    </source>
</evidence>
<organism evidence="11 12">
    <name type="scientific">Candidatus Endobugula sertula</name>
    <name type="common">Bugula neritina bacterial symbiont</name>
    <dbReference type="NCBI Taxonomy" id="62101"/>
    <lineage>
        <taxon>Bacteria</taxon>
        <taxon>Pseudomonadati</taxon>
        <taxon>Pseudomonadota</taxon>
        <taxon>Gammaproteobacteria</taxon>
        <taxon>Cellvibrionales</taxon>
        <taxon>Cellvibrionaceae</taxon>
        <taxon>Candidatus Endobugula</taxon>
    </lineage>
</organism>
<dbReference type="InterPro" id="IPR013685">
    <property type="entry name" value="POTRA_FtsQ_type"/>
</dbReference>
<evidence type="ECO:0000256" key="4">
    <source>
        <dbReference type="ARBA" id="ARBA00022618"/>
    </source>
</evidence>
<dbReference type="PANTHER" id="PTHR35851:SF1">
    <property type="entry name" value="CELL DIVISION PROTEIN FTSQ"/>
    <property type="match status" value="1"/>
</dbReference>
<keyword evidence="4 9" id="KW-0132">Cell division</keyword>
<dbReference type="EMBL" id="MDLC01000003">
    <property type="protein sequence ID" value="ODS24923.1"/>
    <property type="molecule type" value="Genomic_DNA"/>
</dbReference>
<dbReference type="InterPro" id="IPR034746">
    <property type="entry name" value="POTRA"/>
</dbReference>
<evidence type="ECO:0000256" key="3">
    <source>
        <dbReference type="ARBA" id="ARBA00022519"/>
    </source>
</evidence>
<reference evidence="11 12" key="1">
    <citation type="journal article" date="2016" name="Appl. Environ. Microbiol.">
        <title>Lack of Overt Genome Reduction in the Bryostatin-Producing Bryozoan Symbiont "Candidatus Endobugula sertula".</title>
        <authorList>
            <person name="Miller I.J."/>
            <person name="Vanee N."/>
            <person name="Fong S.S."/>
            <person name="Lim-Fong G.E."/>
            <person name="Kwan J.C."/>
        </authorList>
    </citation>
    <scope>NUCLEOTIDE SEQUENCE [LARGE SCALE GENOMIC DNA]</scope>
    <source>
        <strain evidence="11">AB1-4</strain>
    </source>
</reference>
<dbReference type="AlphaFoldDB" id="A0A1D2QTQ4"/>
<evidence type="ECO:0000313" key="12">
    <source>
        <dbReference type="Proteomes" id="UP000242502"/>
    </source>
</evidence>
<evidence type="ECO:0000256" key="1">
    <source>
        <dbReference type="ARBA" id="ARBA00004370"/>
    </source>
</evidence>
<dbReference type="GO" id="GO:0090529">
    <property type="term" value="P:cell septum assembly"/>
    <property type="evidence" value="ECO:0007669"/>
    <property type="project" value="InterPro"/>
</dbReference>
<dbReference type="GO" id="GO:0032153">
    <property type="term" value="C:cell division site"/>
    <property type="evidence" value="ECO:0007669"/>
    <property type="project" value="UniProtKB-UniRule"/>
</dbReference>
<proteinExistence type="inferred from homology"/>
<keyword evidence="6 9" id="KW-1133">Transmembrane helix</keyword>
<evidence type="ECO:0000256" key="7">
    <source>
        <dbReference type="ARBA" id="ARBA00023136"/>
    </source>
</evidence>
<accession>A0A1D2QTQ4</accession>
<evidence type="ECO:0000256" key="2">
    <source>
        <dbReference type="ARBA" id="ARBA00022475"/>
    </source>
</evidence>